<dbReference type="InterPro" id="IPR001584">
    <property type="entry name" value="Integrase_cat-core"/>
</dbReference>
<dbReference type="OrthoDB" id="9204471at2759"/>
<dbReference type="InterPro" id="IPR001037">
    <property type="entry name" value="Integrase_C_retrovir"/>
</dbReference>
<keyword evidence="2" id="KW-0548">Nucleotidyltransferase</keyword>
<dbReference type="Proteomes" id="UP000269221">
    <property type="component" value="Unassembled WGS sequence"/>
</dbReference>
<evidence type="ECO:0000256" key="7">
    <source>
        <dbReference type="ARBA" id="ARBA00022833"/>
    </source>
</evidence>
<evidence type="ECO:0000256" key="1">
    <source>
        <dbReference type="ARBA" id="ARBA00022679"/>
    </source>
</evidence>
<dbReference type="PROSITE" id="PS50994">
    <property type="entry name" value="INTEGRASE"/>
    <property type="match status" value="1"/>
</dbReference>
<protein>
    <submittedName>
        <fullName evidence="15">Uncharacterized protein</fullName>
    </submittedName>
</protein>
<evidence type="ECO:0000259" key="14">
    <source>
        <dbReference type="PROSITE" id="PS51027"/>
    </source>
</evidence>
<dbReference type="EMBL" id="QRBI01000116">
    <property type="protein sequence ID" value="RMC08848.1"/>
    <property type="molecule type" value="Genomic_DNA"/>
</dbReference>
<accession>A0A3M0K6S2</accession>
<evidence type="ECO:0000256" key="6">
    <source>
        <dbReference type="ARBA" id="ARBA00022801"/>
    </source>
</evidence>
<dbReference type="PROSITE" id="PS51027">
    <property type="entry name" value="INTEGRASE_DBD"/>
    <property type="match status" value="1"/>
</dbReference>
<evidence type="ECO:0000256" key="5">
    <source>
        <dbReference type="ARBA" id="ARBA00022759"/>
    </source>
</evidence>
<evidence type="ECO:0000259" key="13">
    <source>
        <dbReference type="PROSITE" id="PS50994"/>
    </source>
</evidence>
<dbReference type="PANTHER" id="PTHR41694:SF4">
    <property type="entry name" value="ENDOGENOUS RETROVIRUS GROUP K MEMBER 10 POL PROTEIN-RELATED"/>
    <property type="match status" value="1"/>
</dbReference>
<name>A0A3M0K6S2_HIRRU</name>
<dbReference type="GO" id="GO:0015074">
    <property type="term" value="P:DNA integration"/>
    <property type="evidence" value="ECO:0007669"/>
    <property type="project" value="UniProtKB-KW"/>
</dbReference>
<dbReference type="InterPro" id="IPR036862">
    <property type="entry name" value="Integrase_C_dom_sf_retrovir"/>
</dbReference>
<reference evidence="15 16" key="1">
    <citation type="submission" date="2018-07" db="EMBL/GenBank/DDBJ databases">
        <title>A high quality draft genome assembly of the barn swallow (H. rustica rustica).</title>
        <authorList>
            <person name="Formenti G."/>
            <person name="Chiara M."/>
            <person name="Poveda L."/>
            <person name="Francoijs K.-J."/>
            <person name="Bonisoli-Alquati A."/>
            <person name="Canova L."/>
            <person name="Gianfranceschi L."/>
            <person name="Horner D.S."/>
            <person name="Saino N."/>
        </authorList>
    </citation>
    <scope>NUCLEOTIDE SEQUENCE [LARGE SCALE GENOMIC DNA]</scope>
    <source>
        <strain evidence="15">Chelidonia</strain>
        <tissue evidence="15">Blood</tissue>
    </source>
</reference>
<dbReference type="Pfam" id="PF00552">
    <property type="entry name" value="IN_DBD_C"/>
    <property type="match status" value="1"/>
</dbReference>
<dbReference type="Gene3D" id="3.30.420.10">
    <property type="entry name" value="Ribonuclease H-like superfamily/Ribonuclease H"/>
    <property type="match status" value="1"/>
</dbReference>
<dbReference type="SUPFAM" id="SSF50122">
    <property type="entry name" value="DNA-binding domain of retroviral integrase"/>
    <property type="match status" value="1"/>
</dbReference>
<gene>
    <name evidence="15" type="ORF">DUI87_13841</name>
</gene>
<dbReference type="GO" id="GO:0035613">
    <property type="term" value="F:RNA stem-loop binding"/>
    <property type="evidence" value="ECO:0007669"/>
    <property type="project" value="TreeGrafter"/>
</dbReference>
<dbReference type="Gene3D" id="2.30.30.10">
    <property type="entry name" value="Integrase, C-terminal domain superfamily, retroviral"/>
    <property type="match status" value="1"/>
</dbReference>
<dbReference type="PANTHER" id="PTHR41694">
    <property type="entry name" value="ENDOGENOUS RETROVIRUS GROUP K MEMBER POL PROTEIN"/>
    <property type="match status" value="1"/>
</dbReference>
<feature type="DNA-binding region" description="Integrase-type" evidence="12">
    <location>
        <begin position="271"/>
        <end position="318"/>
    </location>
</feature>
<dbReference type="Gene3D" id="3.30.70.270">
    <property type="match status" value="1"/>
</dbReference>
<evidence type="ECO:0000256" key="10">
    <source>
        <dbReference type="ARBA" id="ARBA00023125"/>
    </source>
</evidence>
<dbReference type="SUPFAM" id="SSF53098">
    <property type="entry name" value="Ribonuclease H-like"/>
    <property type="match status" value="1"/>
</dbReference>
<keyword evidence="9" id="KW-0695">RNA-directed DNA polymerase</keyword>
<feature type="domain" description="Integrase-type" evidence="14">
    <location>
        <begin position="271"/>
        <end position="318"/>
    </location>
</feature>
<keyword evidence="1" id="KW-0808">Transferase</keyword>
<dbReference type="AlphaFoldDB" id="A0A3M0K6S2"/>
<evidence type="ECO:0000256" key="3">
    <source>
        <dbReference type="ARBA" id="ARBA00022722"/>
    </source>
</evidence>
<keyword evidence="10" id="KW-0238">DNA-binding</keyword>
<evidence type="ECO:0000256" key="12">
    <source>
        <dbReference type="PROSITE-ProRule" id="PRU00506"/>
    </source>
</evidence>
<dbReference type="Pfam" id="PF00665">
    <property type="entry name" value="rve"/>
    <property type="match status" value="1"/>
</dbReference>
<dbReference type="GO" id="GO:0003964">
    <property type="term" value="F:RNA-directed DNA polymerase activity"/>
    <property type="evidence" value="ECO:0007669"/>
    <property type="project" value="UniProtKB-KW"/>
</dbReference>
<keyword evidence="4" id="KW-0479">Metal-binding</keyword>
<dbReference type="GO" id="GO:0003677">
    <property type="term" value="F:DNA binding"/>
    <property type="evidence" value="ECO:0007669"/>
    <property type="project" value="UniProtKB-KW"/>
</dbReference>
<evidence type="ECO:0000313" key="16">
    <source>
        <dbReference type="Proteomes" id="UP000269221"/>
    </source>
</evidence>
<dbReference type="GO" id="GO:0046872">
    <property type="term" value="F:metal ion binding"/>
    <property type="evidence" value="ECO:0007669"/>
    <property type="project" value="UniProtKB-KW"/>
</dbReference>
<proteinExistence type="predicted"/>
<keyword evidence="16" id="KW-1185">Reference proteome</keyword>
<dbReference type="InterPro" id="IPR036397">
    <property type="entry name" value="RNaseH_sf"/>
</dbReference>
<dbReference type="InterPro" id="IPR012337">
    <property type="entry name" value="RNaseH-like_sf"/>
</dbReference>
<keyword evidence="7" id="KW-0862">Zinc</keyword>
<comment type="caution">
    <text evidence="15">The sequence shown here is derived from an EMBL/GenBank/DDBJ whole genome shotgun (WGS) entry which is preliminary data.</text>
</comment>
<evidence type="ECO:0000256" key="11">
    <source>
        <dbReference type="ARBA" id="ARBA00023268"/>
    </source>
</evidence>
<dbReference type="GO" id="GO:0004519">
    <property type="term" value="F:endonuclease activity"/>
    <property type="evidence" value="ECO:0007669"/>
    <property type="project" value="UniProtKB-KW"/>
</dbReference>
<keyword evidence="5" id="KW-0255">Endonuclease</keyword>
<evidence type="ECO:0000256" key="8">
    <source>
        <dbReference type="ARBA" id="ARBA00022908"/>
    </source>
</evidence>
<feature type="domain" description="Integrase catalytic" evidence="13">
    <location>
        <begin position="104"/>
        <end position="261"/>
    </location>
</feature>
<evidence type="ECO:0000313" key="15">
    <source>
        <dbReference type="EMBL" id="RMC08848.1"/>
    </source>
</evidence>
<dbReference type="GO" id="GO:0016787">
    <property type="term" value="F:hydrolase activity"/>
    <property type="evidence" value="ECO:0007669"/>
    <property type="project" value="UniProtKB-KW"/>
</dbReference>
<keyword evidence="3" id="KW-0540">Nuclease</keyword>
<keyword evidence="6" id="KW-0378">Hydrolase</keyword>
<keyword evidence="11" id="KW-0511">Multifunctional enzyme</keyword>
<evidence type="ECO:0000256" key="2">
    <source>
        <dbReference type="ARBA" id="ARBA00022695"/>
    </source>
</evidence>
<evidence type="ECO:0000256" key="9">
    <source>
        <dbReference type="ARBA" id="ARBA00022918"/>
    </source>
</evidence>
<dbReference type="InterPro" id="IPR043128">
    <property type="entry name" value="Rev_trsase/Diguanyl_cyclase"/>
</dbReference>
<organism evidence="15 16">
    <name type="scientific">Hirundo rustica rustica</name>
    <dbReference type="NCBI Taxonomy" id="333673"/>
    <lineage>
        <taxon>Eukaryota</taxon>
        <taxon>Metazoa</taxon>
        <taxon>Chordata</taxon>
        <taxon>Craniata</taxon>
        <taxon>Vertebrata</taxon>
        <taxon>Euteleostomi</taxon>
        <taxon>Archelosauria</taxon>
        <taxon>Archosauria</taxon>
        <taxon>Dinosauria</taxon>
        <taxon>Saurischia</taxon>
        <taxon>Theropoda</taxon>
        <taxon>Coelurosauria</taxon>
        <taxon>Aves</taxon>
        <taxon>Neognathae</taxon>
        <taxon>Neoaves</taxon>
        <taxon>Telluraves</taxon>
        <taxon>Australaves</taxon>
        <taxon>Passeriformes</taxon>
        <taxon>Sylvioidea</taxon>
        <taxon>Hirundinidae</taxon>
        <taxon>Hirundo</taxon>
    </lineage>
</organism>
<evidence type="ECO:0000256" key="4">
    <source>
        <dbReference type="ARBA" id="ARBA00022723"/>
    </source>
</evidence>
<sequence length="359" mass="40597">MLRVCQLKVPYMQGNDRDAKSPTPRVAAISGTQQEHIRRPLELTKALHLKSVDWTFRSVNLKEQSTWPVQGKELVVIGDCFKLQEEKVQRMPPWKYLGLEIGKRTTVPQKLAIKTKFSQGPYPRSEKGSGKIDTFSGAVFTSAHTGEKAGDVIKHLIHAFSFLGIPKELKTNNGPAYKSRELCSFLQQWGVEHKTGIPHSPTGQAMVERTHGTIKRVLHQQQRVLKAETPAVRLARALFTINFFNCSFEGLNPPIIRHFGAISLFSIRERPPVMVRDPESGKTEGPHDLVTWGRGYACMSTPTGPRWIPSKWVKPYVPKGSGSKTVISPQVADAAWRRKRKQSQHHWVEFPFPYCSYPE</sequence>
<keyword evidence="8" id="KW-0229">DNA integration</keyword>